<organism evidence="1 2">
    <name type="scientific">Tessaracoccus lubricantis</name>
    <dbReference type="NCBI Taxonomy" id="545543"/>
    <lineage>
        <taxon>Bacteria</taxon>
        <taxon>Bacillati</taxon>
        <taxon>Actinomycetota</taxon>
        <taxon>Actinomycetes</taxon>
        <taxon>Propionibacteriales</taxon>
        <taxon>Propionibacteriaceae</taxon>
        <taxon>Tessaracoccus</taxon>
    </lineage>
</organism>
<accession>A0ABP9FUE0</accession>
<dbReference type="Proteomes" id="UP001501521">
    <property type="component" value="Unassembled WGS sequence"/>
</dbReference>
<dbReference type="EMBL" id="BAABLV010000062">
    <property type="protein sequence ID" value="GAA4909379.1"/>
    <property type="molecule type" value="Genomic_DNA"/>
</dbReference>
<proteinExistence type="predicted"/>
<evidence type="ECO:0000313" key="1">
    <source>
        <dbReference type="EMBL" id="GAA4909379.1"/>
    </source>
</evidence>
<name>A0ABP9FUE0_9ACTN</name>
<evidence type="ECO:0000313" key="2">
    <source>
        <dbReference type="Proteomes" id="UP001501521"/>
    </source>
</evidence>
<comment type="caution">
    <text evidence="1">The sequence shown here is derived from an EMBL/GenBank/DDBJ whole genome shotgun (WGS) entry which is preliminary data.</text>
</comment>
<gene>
    <name evidence="1" type="ORF">GCM10025789_30800</name>
</gene>
<reference evidence="2" key="1">
    <citation type="journal article" date="2019" name="Int. J. Syst. Evol. Microbiol.">
        <title>The Global Catalogue of Microorganisms (GCM) 10K type strain sequencing project: providing services to taxonomists for standard genome sequencing and annotation.</title>
        <authorList>
            <consortium name="The Broad Institute Genomics Platform"/>
            <consortium name="The Broad Institute Genome Sequencing Center for Infectious Disease"/>
            <person name="Wu L."/>
            <person name="Ma J."/>
        </authorList>
    </citation>
    <scope>NUCLEOTIDE SEQUENCE [LARGE SCALE GENOMIC DNA]</scope>
    <source>
        <strain evidence="2">JCM 19125</strain>
    </source>
</reference>
<dbReference type="RefSeq" id="WP_345584466.1">
    <property type="nucleotide sequence ID" value="NZ_BAABLV010000062.1"/>
</dbReference>
<protein>
    <submittedName>
        <fullName evidence="1">Uncharacterized protein</fullName>
    </submittedName>
</protein>
<sequence>MSAVADVNKTLDERVADLRGRVVMVQGLAYRIGDQLPTGVKVEDAEASLMPKPGARVTCDGAQGVLLDYLPFNRDGQYGITLLVLFHGRSVVEWYTNRRERIVDTGEQADETLCAALAAQHKAHSNRIDSLVTDAHEWADDNDLCGKFDEFMESHGLEPRERDFDVTINVTFTRTITAKSHEAACDSVSESDVRQWLGANDWQYETEDED</sequence>
<keyword evidence="2" id="KW-1185">Reference proteome</keyword>